<dbReference type="KEGG" id="lst:LSS_02774"/>
<evidence type="ECO:0000259" key="1">
    <source>
        <dbReference type="PROSITE" id="PS50994"/>
    </source>
</evidence>
<dbReference type="Gene3D" id="3.30.420.10">
    <property type="entry name" value="Ribonuclease H-like superfamily/Ribonuclease H"/>
    <property type="match status" value="1"/>
</dbReference>
<dbReference type="STRING" id="758847.LSS_02774"/>
<name>K8Y5N1_9LEPT</name>
<organism evidence="2 3">
    <name type="scientific">Leptospira santarosai serovar Shermani str. LT 821</name>
    <dbReference type="NCBI Taxonomy" id="758847"/>
    <lineage>
        <taxon>Bacteria</taxon>
        <taxon>Pseudomonadati</taxon>
        <taxon>Spirochaetota</taxon>
        <taxon>Spirochaetia</taxon>
        <taxon>Leptospirales</taxon>
        <taxon>Leptospiraceae</taxon>
        <taxon>Leptospira</taxon>
    </lineage>
</organism>
<dbReference type="SUPFAM" id="SSF53098">
    <property type="entry name" value="Ribonuclease H-like"/>
    <property type="match status" value="1"/>
</dbReference>
<dbReference type="Proteomes" id="UP000035800">
    <property type="component" value="Chromosome I"/>
</dbReference>
<dbReference type="EMBL" id="CP006694">
    <property type="protein sequence ID" value="EKT88281.2"/>
    <property type="molecule type" value="Genomic_DNA"/>
</dbReference>
<proteinExistence type="predicted"/>
<accession>K8Y5N1</accession>
<sequence length="176" mass="20297">MLLLCKSKVWEFPHGGQIQIFLRRTHVTYIRVKDGFAYLSLVSDLYSKKIVGFNLHSSLETEGCIHALHMALGQVPKNKKVIHHSDQGIQFCSKDYTDILIHSGHKISMTEANHCYENAVAERINKTLKFEFGLRYTFNDFKEAQSAIKQAVFLYNNVRLHQHLGFFTPEFVHQAS</sequence>
<dbReference type="InterPro" id="IPR036397">
    <property type="entry name" value="RNaseH_sf"/>
</dbReference>
<dbReference type="PANTHER" id="PTHR46889">
    <property type="entry name" value="TRANSPOSASE INSF FOR INSERTION SEQUENCE IS3B-RELATED"/>
    <property type="match status" value="1"/>
</dbReference>
<reference evidence="2 3" key="1">
    <citation type="journal article" date="2012" name="Gene">
        <title>Sequence of Leptospira santarosai serovar Shermani genome and prediction of virulence-associated genes.</title>
        <authorList>
            <person name="Chou L.F."/>
            <person name="Chen Y.T."/>
            <person name="Lu C.W."/>
            <person name="Ko Y.C."/>
            <person name="Tang C.Y."/>
            <person name="Pan M.J."/>
            <person name="Tian Y.C."/>
            <person name="Chiu C.H."/>
            <person name="Hung C.C."/>
            <person name="Yang C.W."/>
        </authorList>
    </citation>
    <scope>NUCLEOTIDE SEQUENCE [LARGE SCALE GENOMIC DNA]</scope>
    <source>
        <strain evidence="2">LT 821</strain>
    </source>
</reference>
<dbReference type="PROSITE" id="PS50994">
    <property type="entry name" value="INTEGRASE"/>
    <property type="match status" value="1"/>
</dbReference>
<gene>
    <name evidence="2" type="ORF">LSS_02774</name>
</gene>
<dbReference type="GO" id="GO:0003676">
    <property type="term" value="F:nucleic acid binding"/>
    <property type="evidence" value="ECO:0007669"/>
    <property type="project" value="InterPro"/>
</dbReference>
<feature type="domain" description="Integrase catalytic" evidence="1">
    <location>
        <begin position="9"/>
        <end position="176"/>
    </location>
</feature>
<dbReference type="Pfam" id="PF00665">
    <property type="entry name" value="rve"/>
    <property type="match status" value="1"/>
</dbReference>
<evidence type="ECO:0000313" key="2">
    <source>
        <dbReference type="EMBL" id="EKT88281.2"/>
    </source>
</evidence>
<dbReference type="InterPro" id="IPR050900">
    <property type="entry name" value="Transposase_IS3/IS150/IS904"/>
</dbReference>
<dbReference type="GO" id="GO:0015074">
    <property type="term" value="P:DNA integration"/>
    <property type="evidence" value="ECO:0007669"/>
    <property type="project" value="InterPro"/>
</dbReference>
<protein>
    <recommendedName>
        <fullName evidence="1">Integrase catalytic domain-containing protein</fullName>
    </recommendedName>
</protein>
<dbReference type="InterPro" id="IPR012337">
    <property type="entry name" value="RNaseH-like_sf"/>
</dbReference>
<dbReference type="Pfam" id="PF13333">
    <property type="entry name" value="rve_2"/>
    <property type="match status" value="1"/>
</dbReference>
<dbReference type="AlphaFoldDB" id="K8Y5N1"/>
<dbReference type="PANTHER" id="PTHR46889:SF5">
    <property type="entry name" value="INTEGRASE PROTEIN"/>
    <property type="match status" value="1"/>
</dbReference>
<reference evidence="2 3" key="2">
    <citation type="journal article" date="2014" name="Emerg. Microbes Infect.">
        <title>Potential impact on kidney infection: a whole-genome analysis of Leptospira santarosai serovar Shermani.</title>
        <authorList>
            <person name="Chou L.F."/>
            <person name="Chen T.W."/>
            <person name="Ko Y.C."/>
            <person name="Pan M.J."/>
            <person name="Tian Y.C."/>
            <person name="Chiu C.H."/>
            <person name="Tang P."/>
            <person name="Hung C.C."/>
            <person name="Yang C.W."/>
        </authorList>
    </citation>
    <scope>NUCLEOTIDE SEQUENCE</scope>
    <source>
        <strain evidence="2 3">LT 821</strain>
    </source>
</reference>
<evidence type="ECO:0000313" key="3">
    <source>
        <dbReference type="Proteomes" id="UP000035800"/>
    </source>
</evidence>
<dbReference type="InterPro" id="IPR001584">
    <property type="entry name" value="Integrase_cat-core"/>
</dbReference>